<dbReference type="SUPFAM" id="SSF46589">
    <property type="entry name" value="tRNA-binding arm"/>
    <property type="match status" value="1"/>
</dbReference>
<dbReference type="InterPro" id="IPR010978">
    <property type="entry name" value="tRNA-bd_arm"/>
</dbReference>
<evidence type="ECO:0000313" key="4">
    <source>
        <dbReference type="Proteomes" id="UP001501729"/>
    </source>
</evidence>
<evidence type="ECO:0000256" key="1">
    <source>
        <dbReference type="SAM" id="MobiDB-lite"/>
    </source>
</evidence>
<comment type="caution">
    <text evidence="3">The sequence shown here is derived from an EMBL/GenBank/DDBJ whole genome shotgun (WGS) entry which is preliminary data.</text>
</comment>
<dbReference type="GO" id="GO:0000166">
    <property type="term" value="F:nucleotide binding"/>
    <property type="evidence" value="ECO:0007669"/>
    <property type="project" value="InterPro"/>
</dbReference>
<dbReference type="EMBL" id="BAABKX010000009">
    <property type="protein sequence ID" value="GAA5051866.1"/>
    <property type="molecule type" value="Genomic_DNA"/>
</dbReference>
<feature type="domain" description="Serine-tRNA synthetase type1 N-terminal" evidence="2">
    <location>
        <begin position="2"/>
        <end position="64"/>
    </location>
</feature>
<dbReference type="InterPro" id="IPR042103">
    <property type="entry name" value="SerRS_1_N_sf"/>
</dbReference>
<evidence type="ECO:0000313" key="3">
    <source>
        <dbReference type="EMBL" id="GAA5051866.1"/>
    </source>
</evidence>
<dbReference type="Proteomes" id="UP001501729">
    <property type="component" value="Unassembled WGS sequence"/>
</dbReference>
<dbReference type="AlphaFoldDB" id="A0AAV3UIG1"/>
<sequence length="76" mass="8551">MDGLRHEKNNLTDEIGAKKQAGEDASDVIERVAELNSTIDDFEEQEAILRSERNDLRYEIGNLVHESVSEGANEVH</sequence>
<gene>
    <name evidence="3" type="ORF">GCM10025751_27520</name>
</gene>
<accession>A0AAV3UIG1</accession>
<dbReference type="Pfam" id="PF02403">
    <property type="entry name" value="Seryl_tRNA_N"/>
    <property type="match status" value="1"/>
</dbReference>
<name>A0AAV3UIG1_9EURY</name>
<dbReference type="Gene3D" id="1.10.287.40">
    <property type="entry name" value="Serine-tRNA synthetase, tRNA binding domain"/>
    <property type="match status" value="1"/>
</dbReference>
<keyword evidence="4" id="KW-1185">Reference proteome</keyword>
<proteinExistence type="predicted"/>
<dbReference type="InterPro" id="IPR015866">
    <property type="entry name" value="Ser-tRNA-synth_1_N"/>
</dbReference>
<reference evidence="3 4" key="1">
    <citation type="journal article" date="2019" name="Int. J. Syst. Evol. Microbiol.">
        <title>The Global Catalogue of Microorganisms (GCM) 10K type strain sequencing project: providing services to taxonomists for standard genome sequencing and annotation.</title>
        <authorList>
            <consortium name="The Broad Institute Genomics Platform"/>
            <consortium name="The Broad Institute Genome Sequencing Center for Infectious Disease"/>
            <person name="Wu L."/>
            <person name="Ma J."/>
        </authorList>
    </citation>
    <scope>NUCLEOTIDE SEQUENCE [LARGE SCALE GENOMIC DNA]</scope>
    <source>
        <strain evidence="3 4">JCM 17504</strain>
    </source>
</reference>
<protein>
    <recommendedName>
        <fullName evidence="2">Serine-tRNA synthetase type1 N-terminal domain-containing protein</fullName>
    </recommendedName>
</protein>
<evidence type="ECO:0000259" key="2">
    <source>
        <dbReference type="Pfam" id="PF02403"/>
    </source>
</evidence>
<organism evidence="3 4">
    <name type="scientific">Haladaptatus pallidirubidus</name>
    <dbReference type="NCBI Taxonomy" id="1008152"/>
    <lineage>
        <taxon>Archaea</taxon>
        <taxon>Methanobacteriati</taxon>
        <taxon>Methanobacteriota</taxon>
        <taxon>Stenosarchaea group</taxon>
        <taxon>Halobacteria</taxon>
        <taxon>Halobacteriales</taxon>
        <taxon>Haladaptataceae</taxon>
        <taxon>Haladaptatus</taxon>
    </lineage>
</organism>
<feature type="region of interest" description="Disordered" evidence="1">
    <location>
        <begin position="1"/>
        <end position="23"/>
    </location>
</feature>